<keyword evidence="2" id="KW-1185">Reference proteome</keyword>
<name>A0ABN6DGD2_ERWRD</name>
<evidence type="ECO:0000313" key="2">
    <source>
        <dbReference type="Proteomes" id="UP000677515"/>
    </source>
</evidence>
<evidence type="ECO:0008006" key="3">
    <source>
        <dbReference type="Google" id="ProtNLM"/>
    </source>
</evidence>
<proteinExistence type="predicted"/>
<gene>
    <name evidence="1" type="ORF">ERHA53_11220</name>
</gene>
<evidence type="ECO:0000313" key="1">
    <source>
        <dbReference type="EMBL" id="BCQ33779.1"/>
    </source>
</evidence>
<sequence>MNHYKNIKTYFSVFLGDDADAYGENYPEVVNSSIEYFGGIDDALVSEIDQFLKEFPTNDLAVTAMNIITEKRHGDCADYPPTLIDFLSWLSAYLKQKRKEYDAK</sequence>
<dbReference type="RefSeq" id="WP_133845699.1">
    <property type="nucleotide sequence ID" value="NZ_AP024329.1"/>
</dbReference>
<reference evidence="1 2" key="1">
    <citation type="submission" date="2021-01" db="EMBL/GenBank/DDBJ databases">
        <title>Complete genome sequence of Erwinia rhapontici MAFF 311153.</title>
        <authorList>
            <person name="Morohoshi T."/>
            <person name="Someya N."/>
        </authorList>
    </citation>
    <scope>NUCLEOTIDE SEQUENCE [LARGE SCALE GENOMIC DNA]</scope>
    <source>
        <strain evidence="1 2">MAFF 311153</strain>
    </source>
</reference>
<dbReference type="EMBL" id="AP024329">
    <property type="protein sequence ID" value="BCQ33779.1"/>
    <property type="molecule type" value="Genomic_DNA"/>
</dbReference>
<accession>A0ABN6DGD2</accession>
<dbReference type="Proteomes" id="UP000677515">
    <property type="component" value="Chromosome"/>
</dbReference>
<protein>
    <recommendedName>
        <fullName evidence="3">CdiI immunity protein domain-containing protein</fullName>
    </recommendedName>
</protein>
<organism evidence="1 2">
    <name type="scientific">Erwinia rhapontici</name>
    <name type="common">Pectobacterium rhapontici</name>
    <dbReference type="NCBI Taxonomy" id="55212"/>
    <lineage>
        <taxon>Bacteria</taxon>
        <taxon>Pseudomonadati</taxon>
        <taxon>Pseudomonadota</taxon>
        <taxon>Gammaproteobacteria</taxon>
        <taxon>Enterobacterales</taxon>
        <taxon>Erwiniaceae</taxon>
        <taxon>Erwinia</taxon>
    </lineage>
</organism>